<dbReference type="InterPro" id="IPR051814">
    <property type="entry name" value="NAD(P)H-dep_FMN_reductase"/>
</dbReference>
<feature type="domain" description="NADPH-dependent FMN reductase-like" evidence="4">
    <location>
        <begin position="5"/>
        <end position="143"/>
    </location>
</feature>
<dbReference type="Gene3D" id="3.40.50.360">
    <property type="match status" value="1"/>
</dbReference>
<evidence type="ECO:0000256" key="2">
    <source>
        <dbReference type="ARBA" id="ARBA00022643"/>
    </source>
</evidence>
<evidence type="ECO:0000256" key="1">
    <source>
        <dbReference type="ARBA" id="ARBA00022630"/>
    </source>
</evidence>
<keyword evidence="2" id="KW-0288">FMN</keyword>
<evidence type="ECO:0000313" key="6">
    <source>
        <dbReference type="Proteomes" id="UP000031419"/>
    </source>
</evidence>
<keyword evidence="6" id="KW-1185">Reference proteome</keyword>
<accession>A0A073B2I3</accession>
<dbReference type="Proteomes" id="UP000031419">
    <property type="component" value="Unassembled WGS sequence"/>
</dbReference>
<proteinExistence type="predicted"/>
<dbReference type="GO" id="GO:0046306">
    <property type="term" value="P:alkanesulfonate catabolic process"/>
    <property type="evidence" value="ECO:0007669"/>
    <property type="project" value="InterPro"/>
</dbReference>
<dbReference type="InterPro" id="IPR029039">
    <property type="entry name" value="Flavoprotein-like_sf"/>
</dbReference>
<dbReference type="NCBIfam" id="TIGR03567">
    <property type="entry name" value="FMN_reduc_SsuE"/>
    <property type="match status" value="1"/>
</dbReference>
<evidence type="ECO:0000259" key="4">
    <source>
        <dbReference type="Pfam" id="PF03358"/>
    </source>
</evidence>
<dbReference type="RefSeq" id="WP_029721788.1">
    <property type="nucleotide sequence ID" value="NZ_JAJUIW010000002.1"/>
</dbReference>
<protein>
    <submittedName>
        <fullName evidence="5">NADPH-dependent FMN reductase</fullName>
    </submittedName>
</protein>
<dbReference type="PANTHER" id="PTHR43408:SF1">
    <property type="entry name" value="FMN REDUCTASE (NADPH)"/>
    <property type="match status" value="1"/>
</dbReference>
<dbReference type="STRING" id="28042.GU90_02395"/>
<sequence>MSTALVISGSPSKTSKTERVASHLVGRLAGEGHAAEHLRLRQLPPESLLAADTSDPLLANAVEQVEQADGIVLATPTYKAAYSGLLKLFLDLLPQFGFAGKAVLPLATGGTLAHVLALDYGLRPVVHSLGARHVVQSFFLLDKHITVTGEDFAIHEDSAGPLEDVFQQFLKALAGVPHETVLGRKA</sequence>
<dbReference type="OrthoDB" id="1643408at2"/>
<dbReference type="EMBL" id="JNVU01000009">
    <property type="protein sequence ID" value="KEI45761.1"/>
    <property type="molecule type" value="Genomic_DNA"/>
</dbReference>
<dbReference type="eggNOG" id="COG0431">
    <property type="taxonomic scope" value="Bacteria"/>
</dbReference>
<dbReference type="Pfam" id="PF03358">
    <property type="entry name" value="FMN_red"/>
    <property type="match status" value="1"/>
</dbReference>
<dbReference type="AlphaFoldDB" id="A0A073B2I3"/>
<name>A0A073B2I3_9PSEU</name>
<reference evidence="5 6" key="1">
    <citation type="submission" date="2014-06" db="EMBL/GenBank/DDBJ databases">
        <title>Saccharopolyspora rectivirgula DSM-43113 Genome sequencing.</title>
        <authorList>
            <person name="Barrera C."/>
            <person name="Millon L."/>
            <person name="Rognon B."/>
            <person name="Zaugg C."/>
            <person name="Monod M."/>
        </authorList>
    </citation>
    <scope>NUCLEOTIDE SEQUENCE [LARGE SCALE GENOMIC DNA]</scope>
    <source>
        <strain evidence="5 6">DSM 43113</strain>
    </source>
</reference>
<organism evidence="5 6">
    <name type="scientific">Saccharopolyspora rectivirgula</name>
    <dbReference type="NCBI Taxonomy" id="28042"/>
    <lineage>
        <taxon>Bacteria</taxon>
        <taxon>Bacillati</taxon>
        <taxon>Actinomycetota</taxon>
        <taxon>Actinomycetes</taxon>
        <taxon>Pseudonocardiales</taxon>
        <taxon>Pseudonocardiaceae</taxon>
        <taxon>Saccharopolyspora</taxon>
    </lineage>
</organism>
<gene>
    <name evidence="5" type="ORF">GU90_02395</name>
</gene>
<dbReference type="SUPFAM" id="SSF52218">
    <property type="entry name" value="Flavoproteins"/>
    <property type="match status" value="1"/>
</dbReference>
<dbReference type="GO" id="GO:0008752">
    <property type="term" value="F:FMN reductase [NAD(P)H] activity"/>
    <property type="evidence" value="ECO:0007669"/>
    <property type="project" value="InterPro"/>
</dbReference>
<keyword evidence="3" id="KW-0560">Oxidoreductase</keyword>
<dbReference type="PANTHER" id="PTHR43408">
    <property type="entry name" value="FMN REDUCTASE (NADPH)"/>
    <property type="match status" value="1"/>
</dbReference>
<keyword evidence="1" id="KW-0285">Flavoprotein</keyword>
<dbReference type="InterPro" id="IPR005025">
    <property type="entry name" value="FMN_Rdtase-like_dom"/>
</dbReference>
<evidence type="ECO:0000313" key="5">
    <source>
        <dbReference type="EMBL" id="KEI45761.1"/>
    </source>
</evidence>
<dbReference type="InterPro" id="IPR020048">
    <property type="entry name" value="NADPH-dep_FMN_reduc_SsuE"/>
</dbReference>
<evidence type="ECO:0000256" key="3">
    <source>
        <dbReference type="ARBA" id="ARBA00023002"/>
    </source>
</evidence>
<comment type="caution">
    <text evidence="5">The sequence shown here is derived from an EMBL/GenBank/DDBJ whole genome shotgun (WGS) entry which is preliminary data.</text>
</comment>